<evidence type="ECO:0000256" key="1">
    <source>
        <dbReference type="ARBA" id="ARBA00010688"/>
    </source>
</evidence>
<evidence type="ECO:0000259" key="6">
    <source>
        <dbReference type="Pfam" id="PF00294"/>
    </source>
</evidence>
<dbReference type="InterPro" id="IPR011611">
    <property type="entry name" value="PfkB_dom"/>
</dbReference>
<reference evidence="7 8" key="1">
    <citation type="submission" date="2016-10" db="EMBL/GenBank/DDBJ databases">
        <authorList>
            <person name="de Groot N.N."/>
        </authorList>
    </citation>
    <scope>NUCLEOTIDE SEQUENCE [LARGE SCALE GENOMIC DNA]</scope>
    <source>
        <strain evidence="7 8">DSM 22220</strain>
    </source>
</reference>
<dbReference type="PANTHER" id="PTHR43085">
    <property type="entry name" value="HEXOKINASE FAMILY MEMBER"/>
    <property type="match status" value="1"/>
</dbReference>
<dbReference type="Proteomes" id="UP000199344">
    <property type="component" value="Unassembled WGS sequence"/>
</dbReference>
<sequence length="302" mass="31827">MILCCGESLIDMVPEDGAFLPLPGGSVYNTAVALGRLGADAGYLWPISTDDFGAALRGPLEKAGVDLSLCPATDRLTTLAFVFLNDGHASYSFYDEATAGRMFDEGELPALPDGLEALFIGGISLIQDPCGATVDEVAHRAAESGAVVMVDLNIRPNLIRDERATKSRLEGLMRVADIVKISDDDAAWLFPDHAPEDSAVQLLDLGPLLILRTHGAEGATAIHRNGQVNRKAEPVEIADTIGAGDTFNAGLLTALSEAGVLDKTALEKLDEETLGKALDLAARAAAVTVSRPGANPPWREEL</sequence>
<dbReference type="CDD" id="cd01167">
    <property type="entry name" value="bac_FRK"/>
    <property type="match status" value="1"/>
</dbReference>
<name>A0A1G7F7J5_9RHOB</name>
<dbReference type="SUPFAM" id="SSF53613">
    <property type="entry name" value="Ribokinase-like"/>
    <property type="match status" value="1"/>
</dbReference>
<dbReference type="PANTHER" id="PTHR43085:SF1">
    <property type="entry name" value="PSEUDOURIDINE KINASE-RELATED"/>
    <property type="match status" value="1"/>
</dbReference>
<evidence type="ECO:0000313" key="7">
    <source>
        <dbReference type="EMBL" id="SDE71555.1"/>
    </source>
</evidence>
<dbReference type="GO" id="GO:0005524">
    <property type="term" value="F:ATP binding"/>
    <property type="evidence" value="ECO:0007669"/>
    <property type="project" value="UniProtKB-KW"/>
</dbReference>
<keyword evidence="5" id="KW-0067">ATP-binding</keyword>
<keyword evidence="8" id="KW-1185">Reference proteome</keyword>
<evidence type="ECO:0000313" key="8">
    <source>
        <dbReference type="Proteomes" id="UP000199344"/>
    </source>
</evidence>
<dbReference type="Gene3D" id="3.40.1190.20">
    <property type="match status" value="1"/>
</dbReference>
<comment type="similarity">
    <text evidence="1">Belongs to the carbohydrate kinase PfkB family.</text>
</comment>
<dbReference type="STRING" id="591205.SAMN05421538_11028"/>
<keyword evidence="3" id="KW-0547">Nucleotide-binding</keyword>
<accession>A0A1G7F7J5</accession>
<evidence type="ECO:0000256" key="2">
    <source>
        <dbReference type="ARBA" id="ARBA00022679"/>
    </source>
</evidence>
<keyword evidence="2" id="KW-0808">Transferase</keyword>
<dbReference type="AlphaFoldDB" id="A0A1G7F7J5"/>
<dbReference type="PROSITE" id="PS00584">
    <property type="entry name" value="PFKB_KINASES_2"/>
    <property type="match status" value="1"/>
</dbReference>
<evidence type="ECO:0000256" key="5">
    <source>
        <dbReference type="ARBA" id="ARBA00022840"/>
    </source>
</evidence>
<dbReference type="InterPro" id="IPR050306">
    <property type="entry name" value="PfkB_Carbo_kinase"/>
</dbReference>
<proteinExistence type="inferred from homology"/>
<organism evidence="7 8">
    <name type="scientific">Paracoccus isoporae</name>
    <dbReference type="NCBI Taxonomy" id="591205"/>
    <lineage>
        <taxon>Bacteria</taxon>
        <taxon>Pseudomonadati</taxon>
        <taxon>Pseudomonadota</taxon>
        <taxon>Alphaproteobacteria</taxon>
        <taxon>Rhodobacterales</taxon>
        <taxon>Paracoccaceae</taxon>
        <taxon>Paracoccus</taxon>
    </lineage>
</organism>
<dbReference type="InterPro" id="IPR002173">
    <property type="entry name" value="Carboh/pur_kinase_PfkB_CS"/>
</dbReference>
<dbReference type="OrthoDB" id="9795789at2"/>
<feature type="domain" description="Carbohydrate kinase PfkB" evidence="6">
    <location>
        <begin position="22"/>
        <end position="298"/>
    </location>
</feature>
<protein>
    <submittedName>
        <fullName evidence="7">Fructokinase</fullName>
    </submittedName>
</protein>
<evidence type="ECO:0000256" key="3">
    <source>
        <dbReference type="ARBA" id="ARBA00022741"/>
    </source>
</evidence>
<evidence type="ECO:0000256" key="4">
    <source>
        <dbReference type="ARBA" id="ARBA00022777"/>
    </source>
</evidence>
<dbReference type="RefSeq" id="WP_090524831.1">
    <property type="nucleotide sequence ID" value="NZ_FNAH01000010.1"/>
</dbReference>
<dbReference type="Pfam" id="PF00294">
    <property type="entry name" value="PfkB"/>
    <property type="match status" value="1"/>
</dbReference>
<keyword evidence="4 7" id="KW-0418">Kinase</keyword>
<dbReference type="GO" id="GO:0016301">
    <property type="term" value="F:kinase activity"/>
    <property type="evidence" value="ECO:0007669"/>
    <property type="project" value="UniProtKB-KW"/>
</dbReference>
<dbReference type="InterPro" id="IPR029056">
    <property type="entry name" value="Ribokinase-like"/>
</dbReference>
<gene>
    <name evidence="7" type="ORF">SAMN05421538_11028</name>
</gene>
<dbReference type="EMBL" id="FNAH01000010">
    <property type="protein sequence ID" value="SDE71555.1"/>
    <property type="molecule type" value="Genomic_DNA"/>
</dbReference>